<sequence length="68" mass="7808">MERAPGSMLDTTMRLLMRKNSVYIAFIFTGAIIGERVVDYGINKVWERNNTGKRFQDIPKLGSRVEES</sequence>
<evidence type="ECO:0000313" key="13">
    <source>
        <dbReference type="EMBL" id="PNR45702.1"/>
    </source>
</evidence>
<dbReference type="STRING" id="3218.A9RVX0"/>
<keyword evidence="15" id="KW-1185">Reference proteome</keyword>
<evidence type="ECO:0000256" key="11">
    <source>
        <dbReference type="ARBA" id="ARBA00044247"/>
    </source>
</evidence>
<keyword evidence="10 12" id="KW-0472">Membrane</keyword>
<dbReference type="PaxDb" id="3218-PP1S31_76V6.1"/>
<comment type="subcellular location">
    <subcellularLocation>
        <location evidence="1 12">Mitochondrion inner membrane</location>
        <topology evidence="1 12">Single-pass membrane protein</topology>
    </subcellularLocation>
</comment>
<dbReference type="SUPFAM" id="SSF81514">
    <property type="entry name" value="Subunit X (non-heme 7 kDa protein) of cytochrome bc1 complex (Ubiquinol-cytochrome c reductase)"/>
    <property type="match status" value="1"/>
</dbReference>
<dbReference type="Gramene" id="Pp3c11_23610V3.1">
    <property type="protein sequence ID" value="Pp3c11_23610V3.1"/>
    <property type="gene ID" value="Pp3c11_23610"/>
</dbReference>
<dbReference type="Proteomes" id="UP000006727">
    <property type="component" value="Chromosome 11"/>
</dbReference>
<evidence type="ECO:0000256" key="6">
    <source>
        <dbReference type="ARBA" id="ARBA00022792"/>
    </source>
</evidence>
<dbReference type="FunCoup" id="A9RVX0">
    <property type="interactions" value="1509"/>
</dbReference>
<dbReference type="Gramene" id="Pp3c11_23610V3.2">
    <property type="protein sequence ID" value="Pp3c11_23610V3.2"/>
    <property type="gene ID" value="Pp3c11_23610"/>
</dbReference>
<protein>
    <recommendedName>
        <fullName evidence="11 12">Complex III subunit 9</fullName>
    </recommendedName>
</protein>
<dbReference type="PANTHER" id="PTHR12980:SF0">
    <property type="entry name" value="CYTOCHROME B-C1 COMPLEX SUBUNIT 9"/>
    <property type="match status" value="1"/>
</dbReference>
<evidence type="ECO:0000256" key="2">
    <source>
        <dbReference type="ARBA" id="ARBA00007856"/>
    </source>
</evidence>
<name>A9RVX0_PHYPA</name>
<dbReference type="GeneID" id="112289007"/>
<dbReference type="eggNOG" id="KOG3494">
    <property type="taxonomic scope" value="Eukaryota"/>
</dbReference>
<keyword evidence="5 12" id="KW-0812">Transmembrane</keyword>
<evidence type="ECO:0000256" key="10">
    <source>
        <dbReference type="ARBA" id="ARBA00023136"/>
    </source>
</evidence>
<dbReference type="GO" id="GO:0005743">
    <property type="term" value="C:mitochondrial inner membrane"/>
    <property type="evidence" value="ECO:0007669"/>
    <property type="project" value="UniProtKB-SubCell"/>
</dbReference>
<evidence type="ECO:0000256" key="5">
    <source>
        <dbReference type="ARBA" id="ARBA00022692"/>
    </source>
</evidence>
<dbReference type="EnsemblPlants" id="Pp3c11_23610V3.1">
    <property type="protein sequence ID" value="Pp3c11_23610V3.1"/>
    <property type="gene ID" value="Pp3c11_23610"/>
</dbReference>
<dbReference type="EnsemblPlants" id="Pp3c11_23610V3.2">
    <property type="protein sequence ID" value="Pp3c11_23610V3.2"/>
    <property type="gene ID" value="Pp3c11_23610"/>
</dbReference>
<dbReference type="GO" id="GO:0006122">
    <property type="term" value="P:mitochondrial electron transport, ubiquinol to cytochrome c"/>
    <property type="evidence" value="ECO:0000318"/>
    <property type="project" value="GO_Central"/>
</dbReference>
<dbReference type="GO" id="GO:0045275">
    <property type="term" value="C:respiratory chain complex III"/>
    <property type="evidence" value="ECO:0000318"/>
    <property type="project" value="GO_Central"/>
</dbReference>
<evidence type="ECO:0000256" key="12">
    <source>
        <dbReference type="RuleBase" id="RU368056"/>
    </source>
</evidence>
<evidence type="ECO:0000256" key="8">
    <source>
        <dbReference type="ARBA" id="ARBA00022989"/>
    </source>
</evidence>
<evidence type="ECO:0000256" key="1">
    <source>
        <dbReference type="ARBA" id="ARBA00004434"/>
    </source>
</evidence>
<accession>A9RVX0</accession>
<evidence type="ECO:0000313" key="15">
    <source>
        <dbReference type="Proteomes" id="UP000006727"/>
    </source>
</evidence>
<dbReference type="PANTHER" id="PTHR12980">
    <property type="entry name" value="UBIQUINOL-CYTOCHROME C REDUCTASE COMPLEX, SUBUNIT X"/>
    <property type="match status" value="1"/>
</dbReference>
<organism evidence="13">
    <name type="scientific">Physcomitrium patens</name>
    <name type="common">Spreading-leaved earth moss</name>
    <name type="synonym">Physcomitrella patens</name>
    <dbReference type="NCBI Taxonomy" id="3218"/>
    <lineage>
        <taxon>Eukaryota</taxon>
        <taxon>Viridiplantae</taxon>
        <taxon>Streptophyta</taxon>
        <taxon>Embryophyta</taxon>
        <taxon>Bryophyta</taxon>
        <taxon>Bryophytina</taxon>
        <taxon>Bryopsida</taxon>
        <taxon>Funariidae</taxon>
        <taxon>Funariales</taxon>
        <taxon>Funariaceae</taxon>
        <taxon>Physcomitrium</taxon>
    </lineage>
</organism>
<dbReference type="Gene3D" id="1.20.5.260">
    <property type="entry name" value="Cytochrome b-c1 complex subunit 9"/>
    <property type="match status" value="1"/>
</dbReference>
<evidence type="ECO:0000256" key="7">
    <source>
        <dbReference type="ARBA" id="ARBA00022982"/>
    </source>
</evidence>
<comment type="function">
    <text evidence="12">Component of the ubiquinol-cytochrome c oxidoreductase, a multisubunit transmembrane complex that is part of the mitochondrial electron transport chain which drives oxidative phosphorylation. The complex plays an important role in the uptake of multiple carbon sources present in different host niches.</text>
</comment>
<gene>
    <name evidence="14" type="primary">LOC112289007</name>
    <name evidence="13" type="ORF">PHYPA_015473</name>
</gene>
<reference evidence="13 15" key="1">
    <citation type="journal article" date="2008" name="Science">
        <title>The Physcomitrella genome reveals evolutionary insights into the conquest of land by plants.</title>
        <authorList>
            <person name="Rensing S."/>
            <person name="Lang D."/>
            <person name="Zimmer A."/>
            <person name="Terry A."/>
            <person name="Salamov A."/>
            <person name="Shapiro H."/>
            <person name="Nishiyama T."/>
            <person name="Perroud P.-F."/>
            <person name="Lindquist E."/>
            <person name="Kamisugi Y."/>
            <person name="Tanahashi T."/>
            <person name="Sakakibara K."/>
            <person name="Fujita T."/>
            <person name="Oishi K."/>
            <person name="Shin-I T."/>
            <person name="Kuroki Y."/>
            <person name="Toyoda A."/>
            <person name="Suzuki Y."/>
            <person name="Hashimoto A."/>
            <person name="Yamaguchi K."/>
            <person name="Sugano A."/>
            <person name="Kohara Y."/>
            <person name="Fujiyama A."/>
            <person name="Anterola A."/>
            <person name="Aoki S."/>
            <person name="Ashton N."/>
            <person name="Barbazuk W.B."/>
            <person name="Barker E."/>
            <person name="Bennetzen J."/>
            <person name="Bezanilla M."/>
            <person name="Blankenship R."/>
            <person name="Cho S.H."/>
            <person name="Dutcher S."/>
            <person name="Estelle M."/>
            <person name="Fawcett J.A."/>
            <person name="Gundlach H."/>
            <person name="Hanada K."/>
            <person name="Heyl A."/>
            <person name="Hicks K.A."/>
            <person name="Hugh J."/>
            <person name="Lohr M."/>
            <person name="Mayer K."/>
            <person name="Melkozernov A."/>
            <person name="Murata T."/>
            <person name="Nelson D."/>
            <person name="Pils B."/>
            <person name="Prigge M."/>
            <person name="Reiss B."/>
            <person name="Renner T."/>
            <person name="Rombauts S."/>
            <person name="Rushton P."/>
            <person name="Sanderfoot A."/>
            <person name="Schween G."/>
            <person name="Shiu S.-H."/>
            <person name="Stueber K."/>
            <person name="Theodoulou F.L."/>
            <person name="Tu H."/>
            <person name="Van de Peer Y."/>
            <person name="Verrier P.J."/>
            <person name="Waters E."/>
            <person name="Wood A."/>
            <person name="Yang L."/>
            <person name="Cove D."/>
            <person name="Cuming A."/>
            <person name="Hasebe M."/>
            <person name="Lucas S."/>
            <person name="Mishler D.B."/>
            <person name="Reski R."/>
            <person name="Grigoriev I."/>
            <person name="Quatrano R.S."/>
            <person name="Boore J.L."/>
        </authorList>
    </citation>
    <scope>NUCLEOTIDE SEQUENCE [LARGE SCALE GENOMIC DNA]</scope>
    <source>
        <strain evidence="14 15">cv. Gransden 2004</strain>
    </source>
</reference>
<keyword evidence="4 12" id="KW-0679">Respiratory chain</keyword>
<dbReference type="HOGENOM" id="CLU_171977_4_0_1"/>
<proteinExistence type="inferred from homology"/>
<keyword evidence="7 12" id="KW-0249">Electron transport</keyword>
<evidence type="ECO:0000256" key="4">
    <source>
        <dbReference type="ARBA" id="ARBA00022660"/>
    </source>
</evidence>
<keyword evidence="8 12" id="KW-1133">Transmembrane helix</keyword>
<dbReference type="KEGG" id="ppp:112289007"/>
<feature type="transmembrane region" description="Helical" evidence="12">
    <location>
        <begin position="20"/>
        <end position="38"/>
    </location>
</feature>
<keyword evidence="6 12" id="KW-0999">Mitochondrion inner membrane</keyword>
<dbReference type="FunFam" id="1.20.5.260:FF:000002">
    <property type="entry name" value="cytochrome b-c1 complex subunit 9"/>
    <property type="match status" value="1"/>
</dbReference>
<evidence type="ECO:0000256" key="9">
    <source>
        <dbReference type="ARBA" id="ARBA00023128"/>
    </source>
</evidence>
<evidence type="ECO:0000313" key="14">
    <source>
        <dbReference type="EnsemblPlants" id="Pp3c11_23610V3.1"/>
    </source>
</evidence>
<reference evidence="14" key="3">
    <citation type="submission" date="2020-12" db="UniProtKB">
        <authorList>
            <consortium name="EnsemblPlants"/>
        </authorList>
    </citation>
    <scope>IDENTIFICATION</scope>
</reference>
<dbReference type="InterPro" id="IPR008027">
    <property type="entry name" value="QCR9"/>
</dbReference>
<comment type="subunit">
    <text evidence="12">Component of the ubiquinol-cytochrome c oxidoreductase (cytochrome b-c1 complex, complex III, CIII), a multisubunit enzyme composed of 3 respiratory subunits cytochrome b, cytochrome c1 and Rieske protein, 2 core protein subunits, and additional low-molecular weight protein subunits.</text>
</comment>
<reference evidence="13 15" key="2">
    <citation type="journal article" date="2018" name="Plant J.">
        <title>The Physcomitrella patens chromosome-scale assembly reveals moss genome structure and evolution.</title>
        <authorList>
            <person name="Lang D."/>
            <person name="Ullrich K.K."/>
            <person name="Murat F."/>
            <person name="Fuchs J."/>
            <person name="Jenkins J."/>
            <person name="Haas F.B."/>
            <person name="Piednoel M."/>
            <person name="Gundlach H."/>
            <person name="Van Bel M."/>
            <person name="Meyberg R."/>
            <person name="Vives C."/>
            <person name="Morata J."/>
            <person name="Symeonidi A."/>
            <person name="Hiss M."/>
            <person name="Muchero W."/>
            <person name="Kamisugi Y."/>
            <person name="Saleh O."/>
            <person name="Blanc G."/>
            <person name="Decker E.L."/>
            <person name="van Gessel N."/>
            <person name="Grimwood J."/>
            <person name="Hayes R.D."/>
            <person name="Graham S.W."/>
            <person name="Gunter L.E."/>
            <person name="McDaniel S.F."/>
            <person name="Hoernstein S.N.W."/>
            <person name="Larsson A."/>
            <person name="Li F.W."/>
            <person name="Perroud P.F."/>
            <person name="Phillips J."/>
            <person name="Ranjan P."/>
            <person name="Rokshar D.S."/>
            <person name="Rothfels C.J."/>
            <person name="Schneider L."/>
            <person name="Shu S."/>
            <person name="Stevenson D.W."/>
            <person name="Thummler F."/>
            <person name="Tillich M."/>
            <person name="Villarreal Aguilar J.C."/>
            <person name="Widiez T."/>
            <person name="Wong G.K."/>
            <person name="Wymore A."/>
            <person name="Zhang Y."/>
            <person name="Zimmer A.D."/>
            <person name="Quatrano R.S."/>
            <person name="Mayer K.F.X."/>
            <person name="Goodstein D."/>
            <person name="Casacuberta J.M."/>
            <person name="Vandepoele K."/>
            <person name="Reski R."/>
            <person name="Cuming A.C."/>
            <person name="Tuskan G.A."/>
            <person name="Maumus F."/>
            <person name="Salse J."/>
            <person name="Schmutz J."/>
            <person name="Rensing S.A."/>
        </authorList>
    </citation>
    <scope>NUCLEOTIDE SEQUENCE [LARGE SCALE GENOMIC DNA]</scope>
    <source>
        <strain evidence="14 15">cv. Gransden 2004</strain>
    </source>
</reference>
<dbReference type="InterPro" id="IPR036656">
    <property type="entry name" value="QCR9_sf"/>
</dbReference>
<dbReference type="OMA" id="NAGKKYE"/>
<dbReference type="AlphaFoldDB" id="A9RVX0"/>
<dbReference type="Pfam" id="PF05365">
    <property type="entry name" value="UCR_UQCRX_QCR9"/>
    <property type="match status" value="1"/>
</dbReference>
<dbReference type="RefSeq" id="XP_024389630.1">
    <property type="nucleotide sequence ID" value="XM_024533862.1"/>
</dbReference>
<comment type="similarity">
    <text evidence="2 12">Belongs to the UQCR10/QCR9 family.</text>
</comment>
<dbReference type="OrthoDB" id="44067at2759"/>
<dbReference type="EMBL" id="ABEU02000011">
    <property type="protein sequence ID" value="PNR45702.1"/>
    <property type="molecule type" value="Genomic_DNA"/>
</dbReference>
<keyword evidence="3 12" id="KW-0813">Transport</keyword>
<keyword evidence="9 12" id="KW-0496">Mitochondrion</keyword>
<evidence type="ECO:0000256" key="3">
    <source>
        <dbReference type="ARBA" id="ARBA00022448"/>
    </source>
</evidence>